<dbReference type="Proteomes" id="UP001317259">
    <property type="component" value="Unassembled WGS sequence"/>
</dbReference>
<dbReference type="RefSeq" id="WP_247815612.1">
    <property type="nucleotide sequence ID" value="NZ_JAKRKC020000002.1"/>
</dbReference>
<gene>
    <name evidence="2" type="ORF">MF672_037090</name>
</gene>
<keyword evidence="3" id="KW-1185">Reference proteome</keyword>
<feature type="region of interest" description="Disordered" evidence="1">
    <location>
        <begin position="1"/>
        <end position="73"/>
    </location>
</feature>
<protein>
    <submittedName>
        <fullName evidence="2">Uncharacterized protein</fullName>
    </submittedName>
</protein>
<evidence type="ECO:0000256" key="1">
    <source>
        <dbReference type="SAM" id="MobiDB-lite"/>
    </source>
</evidence>
<dbReference type="EMBL" id="JAKRKC020000002">
    <property type="protein sequence ID" value="MCK2219373.1"/>
    <property type="molecule type" value="Genomic_DNA"/>
</dbReference>
<feature type="compositionally biased region" description="Low complexity" evidence="1">
    <location>
        <begin position="27"/>
        <end position="67"/>
    </location>
</feature>
<comment type="caution">
    <text evidence="2">The sequence shown here is derived from an EMBL/GenBank/DDBJ whole genome shotgun (WGS) entry which is preliminary data.</text>
</comment>
<reference evidence="2 3" key="1">
    <citation type="submission" date="2022-04" db="EMBL/GenBank/DDBJ databases">
        <title>Genome draft of Actinomadura sp. ATCC 31491.</title>
        <authorList>
            <person name="Shi X."/>
            <person name="Du Y."/>
        </authorList>
    </citation>
    <scope>NUCLEOTIDE SEQUENCE [LARGE SCALE GENOMIC DNA]</scope>
    <source>
        <strain evidence="2 3">ATCC 31491</strain>
    </source>
</reference>
<sequence length="73" mass="7735">MNAVSVPRVTAGTASSRASRPDHGMTRARNALRSSACRSRAWSRPWCRASSAAASRCASTSRRSSPADGGRTR</sequence>
<evidence type="ECO:0000313" key="2">
    <source>
        <dbReference type="EMBL" id="MCK2219373.1"/>
    </source>
</evidence>
<organism evidence="2 3">
    <name type="scientific">Actinomadura luzonensis</name>
    <dbReference type="NCBI Taxonomy" id="2805427"/>
    <lineage>
        <taxon>Bacteria</taxon>
        <taxon>Bacillati</taxon>
        <taxon>Actinomycetota</taxon>
        <taxon>Actinomycetes</taxon>
        <taxon>Streptosporangiales</taxon>
        <taxon>Thermomonosporaceae</taxon>
        <taxon>Actinomadura</taxon>
    </lineage>
</organism>
<accession>A0ABT0G5K4</accession>
<evidence type="ECO:0000313" key="3">
    <source>
        <dbReference type="Proteomes" id="UP001317259"/>
    </source>
</evidence>
<name>A0ABT0G5K4_9ACTN</name>
<proteinExistence type="predicted"/>